<name>A0A1I3IP01_9RHOB</name>
<accession>A0A1I3IP01</accession>
<gene>
    <name evidence="3" type="ORF">SAMN05216258_107155</name>
</gene>
<keyword evidence="4" id="KW-1185">Reference proteome</keyword>
<evidence type="ECO:0000256" key="2">
    <source>
        <dbReference type="SAM" id="SignalP"/>
    </source>
</evidence>
<reference evidence="3 4" key="1">
    <citation type="submission" date="2016-10" db="EMBL/GenBank/DDBJ databases">
        <authorList>
            <person name="de Groot N.N."/>
        </authorList>
    </citation>
    <scope>NUCLEOTIDE SEQUENCE [LARGE SCALE GENOMIC DNA]</scope>
    <source>
        <strain evidence="3 4">CGMCC 1.11030</strain>
    </source>
</reference>
<keyword evidence="1" id="KW-0472">Membrane</keyword>
<dbReference type="RefSeq" id="WP_143103351.1">
    <property type="nucleotide sequence ID" value="NZ_FOQH01000007.1"/>
</dbReference>
<feature type="transmembrane region" description="Helical" evidence="1">
    <location>
        <begin position="47"/>
        <end position="68"/>
    </location>
</feature>
<sequence>MKLVATSIAALGLMAAPLAAQEASQAPAVKSAGVAQQAQLSQATVLGVPPLIIGVGVATAVVIGAVAISNSNDNDSTPGTR</sequence>
<evidence type="ECO:0000313" key="3">
    <source>
        <dbReference type="EMBL" id="SFI49642.1"/>
    </source>
</evidence>
<dbReference type="EMBL" id="FOQH01000007">
    <property type="protein sequence ID" value="SFI49642.1"/>
    <property type="molecule type" value="Genomic_DNA"/>
</dbReference>
<proteinExistence type="predicted"/>
<evidence type="ECO:0000256" key="1">
    <source>
        <dbReference type="SAM" id="Phobius"/>
    </source>
</evidence>
<dbReference type="AlphaFoldDB" id="A0A1I3IP01"/>
<keyword evidence="1" id="KW-0812">Transmembrane</keyword>
<keyword evidence="1" id="KW-1133">Transmembrane helix</keyword>
<dbReference type="Proteomes" id="UP000199377">
    <property type="component" value="Unassembled WGS sequence"/>
</dbReference>
<feature type="chain" id="PRO_5011790508" description="Secreted protein" evidence="2">
    <location>
        <begin position="21"/>
        <end position="81"/>
    </location>
</feature>
<evidence type="ECO:0000313" key="4">
    <source>
        <dbReference type="Proteomes" id="UP000199377"/>
    </source>
</evidence>
<feature type="signal peptide" evidence="2">
    <location>
        <begin position="1"/>
        <end position="20"/>
    </location>
</feature>
<organism evidence="3 4">
    <name type="scientific">Albimonas pacifica</name>
    <dbReference type="NCBI Taxonomy" id="1114924"/>
    <lineage>
        <taxon>Bacteria</taxon>
        <taxon>Pseudomonadati</taxon>
        <taxon>Pseudomonadota</taxon>
        <taxon>Alphaproteobacteria</taxon>
        <taxon>Rhodobacterales</taxon>
        <taxon>Paracoccaceae</taxon>
        <taxon>Albimonas</taxon>
    </lineage>
</organism>
<keyword evidence="2" id="KW-0732">Signal</keyword>
<evidence type="ECO:0008006" key="5">
    <source>
        <dbReference type="Google" id="ProtNLM"/>
    </source>
</evidence>
<protein>
    <recommendedName>
        <fullName evidence="5">Secreted protein</fullName>
    </recommendedName>
</protein>